<dbReference type="InterPro" id="IPR050985">
    <property type="entry name" value="Alpha-glycosidase_related"/>
</dbReference>
<dbReference type="InterPro" id="IPR011013">
    <property type="entry name" value="Gal_mutarotase_sf_dom"/>
</dbReference>
<dbReference type="Pfam" id="PF13802">
    <property type="entry name" value="Gal_mutarotas_2"/>
    <property type="match status" value="1"/>
</dbReference>
<dbReference type="Pfam" id="PF21365">
    <property type="entry name" value="Glyco_hydro_31_3rd"/>
    <property type="match status" value="1"/>
</dbReference>
<dbReference type="InterPro" id="IPR000322">
    <property type="entry name" value="Glyco_hydro_31_TIM"/>
</dbReference>
<keyword evidence="3 6" id="KW-0326">Glycosidase</keyword>
<dbReference type="PANTHER" id="PTHR43053">
    <property type="entry name" value="GLYCOSIDASE FAMILY 31"/>
    <property type="match status" value="1"/>
</dbReference>
<dbReference type="OrthoDB" id="176168at2"/>
<comment type="catalytic activity">
    <reaction evidence="4">
        <text>Hydrolysis of terminal, non-reducing alpha-D-xylose residues with release of alpha-D-xylose.</text>
        <dbReference type="EC" id="3.2.1.177"/>
    </reaction>
</comment>
<name>A0A2S3Z4M6_9MICO</name>
<dbReference type="GO" id="GO:0061634">
    <property type="term" value="F:alpha-D-xyloside xylohydrolase"/>
    <property type="evidence" value="ECO:0007669"/>
    <property type="project" value="UniProtKB-EC"/>
</dbReference>
<comment type="similarity">
    <text evidence="1 6">Belongs to the glycosyl hydrolase 31 family.</text>
</comment>
<accession>A0A2S3Z4M6</accession>
<dbReference type="SUPFAM" id="SSF51445">
    <property type="entry name" value="(Trans)glycosidases"/>
    <property type="match status" value="1"/>
</dbReference>
<feature type="domain" description="Glycoside hydrolase family 31 TIM barrel" evidence="7">
    <location>
        <begin position="280"/>
        <end position="601"/>
    </location>
</feature>
<dbReference type="NCBIfam" id="NF007940">
    <property type="entry name" value="PRK10658.1"/>
    <property type="match status" value="1"/>
</dbReference>
<evidence type="ECO:0000313" key="11">
    <source>
        <dbReference type="Proteomes" id="UP000237104"/>
    </source>
</evidence>
<dbReference type="PANTHER" id="PTHR43053:SF4">
    <property type="entry name" value="MYOGENESIS-REGULATING GLYCOSIDASE"/>
    <property type="match status" value="1"/>
</dbReference>
<dbReference type="InterPro" id="IPR048395">
    <property type="entry name" value="Glyco_hydro_31_C"/>
</dbReference>
<evidence type="ECO:0000256" key="4">
    <source>
        <dbReference type="ARBA" id="ARBA00052064"/>
    </source>
</evidence>
<evidence type="ECO:0000259" key="9">
    <source>
        <dbReference type="Pfam" id="PF21365"/>
    </source>
</evidence>
<dbReference type="CDD" id="cd06593">
    <property type="entry name" value="GH31_xylosidase_YicI"/>
    <property type="match status" value="1"/>
</dbReference>
<evidence type="ECO:0000256" key="6">
    <source>
        <dbReference type="RuleBase" id="RU361185"/>
    </source>
</evidence>
<dbReference type="SUPFAM" id="SSF51011">
    <property type="entry name" value="Glycosyl hydrolase domain"/>
    <property type="match status" value="1"/>
</dbReference>
<feature type="domain" description="Glycosyl hydrolase family 31 C-terminal" evidence="9">
    <location>
        <begin position="610"/>
        <end position="695"/>
    </location>
</feature>
<dbReference type="Pfam" id="PF01055">
    <property type="entry name" value="Glyco_hydro_31_2nd"/>
    <property type="match status" value="1"/>
</dbReference>
<dbReference type="FunFam" id="3.20.20.80:FF:000053">
    <property type="entry name" value="Alpha-xylosidase YicI"/>
    <property type="match status" value="1"/>
</dbReference>
<dbReference type="SUPFAM" id="SSF74650">
    <property type="entry name" value="Galactose mutarotase-like"/>
    <property type="match status" value="1"/>
</dbReference>
<dbReference type="RefSeq" id="WP_103432770.1">
    <property type="nucleotide sequence ID" value="NZ_PPXF01000076.1"/>
</dbReference>
<proteinExistence type="inferred from homology"/>
<keyword evidence="2 6" id="KW-0378">Hydrolase</keyword>
<dbReference type="GO" id="GO:0005975">
    <property type="term" value="P:carbohydrate metabolic process"/>
    <property type="evidence" value="ECO:0007669"/>
    <property type="project" value="InterPro"/>
</dbReference>
<dbReference type="InterPro" id="IPR017853">
    <property type="entry name" value="GH"/>
</dbReference>
<dbReference type="EC" id="3.2.1.177" evidence="5"/>
<evidence type="ECO:0000256" key="2">
    <source>
        <dbReference type="ARBA" id="ARBA00022801"/>
    </source>
</evidence>
<dbReference type="Gene3D" id="3.20.20.80">
    <property type="entry name" value="Glycosidases"/>
    <property type="match status" value="1"/>
</dbReference>
<dbReference type="EMBL" id="PPXF01000076">
    <property type="protein sequence ID" value="POH57923.1"/>
    <property type="molecule type" value="Genomic_DNA"/>
</dbReference>
<reference evidence="10 11" key="1">
    <citation type="submission" date="2018-01" db="EMBL/GenBank/DDBJ databases">
        <title>Cryobacterium sp. nov., from glaciers in China.</title>
        <authorList>
            <person name="Liu Q."/>
            <person name="Xin Y.-H."/>
        </authorList>
    </citation>
    <scope>NUCLEOTIDE SEQUENCE [LARGE SCALE GENOMIC DNA]</scope>
    <source>
        <strain evidence="10 11">TMB1-8</strain>
    </source>
</reference>
<dbReference type="Gene3D" id="2.60.40.1180">
    <property type="entry name" value="Golgi alpha-mannosidase II"/>
    <property type="match status" value="2"/>
</dbReference>
<organism evidence="10 11">
    <name type="scientific">Cryobacterium zongtaii</name>
    <dbReference type="NCBI Taxonomy" id="1259217"/>
    <lineage>
        <taxon>Bacteria</taxon>
        <taxon>Bacillati</taxon>
        <taxon>Actinomycetota</taxon>
        <taxon>Actinomycetes</taxon>
        <taxon>Micrococcales</taxon>
        <taxon>Microbacteriaceae</taxon>
        <taxon>Cryobacterium</taxon>
    </lineage>
</organism>
<dbReference type="Gene3D" id="2.60.40.1760">
    <property type="entry name" value="glycosyl hydrolase (family 31)"/>
    <property type="match status" value="1"/>
</dbReference>
<protein>
    <recommendedName>
        <fullName evidence="5">alpha-D-xyloside xylohydrolase</fullName>
        <ecNumber evidence="5">3.2.1.177</ecNumber>
    </recommendedName>
</protein>
<dbReference type="GO" id="GO:0030246">
    <property type="term" value="F:carbohydrate binding"/>
    <property type="evidence" value="ECO:0007669"/>
    <property type="project" value="InterPro"/>
</dbReference>
<evidence type="ECO:0000256" key="5">
    <source>
        <dbReference type="ARBA" id="ARBA00066962"/>
    </source>
</evidence>
<evidence type="ECO:0000259" key="8">
    <source>
        <dbReference type="Pfam" id="PF13802"/>
    </source>
</evidence>
<evidence type="ECO:0000256" key="3">
    <source>
        <dbReference type="ARBA" id="ARBA00023295"/>
    </source>
</evidence>
<gene>
    <name evidence="10" type="ORF">C3B59_19210</name>
</gene>
<sequence length="778" mass="84938">MKFTDGFWHTRPGVTALYAQEAYDIEQAGSSLRVTAPTKVIERRGDVLNRALLTVTLSSPLEGIVKVRVEQHTGASTGPGFDLVGAEPDAGDIVIDVTGGTLTAGPLTARIAPGAPFNLSFEADGRTLTESGHKSIGHMQLAPGAPIAAEPAGVSGVTTTGLAPAPSYTHAQLSLGVGELVYGLGERFGPLIKNGQTIDIWNADGGTSSEQSYKNVPFYLTNRGYGVLVNHPEHVSFEVGTEAVERVQFSVAGPAIEYLVIYGPTPKEILERYTRLTGRPARVPAWSYGLWLSTSFTTQYDEATVNSFIDGMAERDLPLSVFHFDCFWMREFNWTDFEWDPRVFPDPEGMLARLHEKNLHVSAWINPYIAQRAGIFAEAAAAGYLVKKANGDVWQWDLWQAGMALVDFTNPAAVTWFQDKLRGLFAQGVDAIKTDFGERIPTDVVWHDGSSPEVMHNLYTQLYNKAVFEVLQEHRGEGDAVLFARSATVGGQMQPVHWGGDNSSSFESMAETLRGGLSLAFSGFGYWSHDIGGFEGMPDPAVFKRWLAFGLFSSHSRLHGSTSYRVPWLFDDGREEPGQSAVDVTRVFTKLKLALMPYLYQVGLEAHASGAPFMRPMQLEFPGDPAVDYLDRQYLLGSDLLVAPVFSEAGDVSYYLPAGTWTNYLTDEVVTGPVWRRETHAFDSIPLWVRGGAVLVTGSRDDRPDYDYTDEPLVTVYPGGAADRSVDISNPLDGTHLTVTVTTDGDHTVVTSDSAAPFRARLAGGTTVVATDRKALLR</sequence>
<dbReference type="InterPro" id="IPR025887">
    <property type="entry name" value="Glyco_hydro_31_N_dom"/>
</dbReference>
<evidence type="ECO:0000259" key="7">
    <source>
        <dbReference type="Pfam" id="PF01055"/>
    </source>
</evidence>
<dbReference type="CDD" id="cd14752">
    <property type="entry name" value="GH31_N"/>
    <property type="match status" value="1"/>
</dbReference>
<dbReference type="SUPFAM" id="SSF117125">
    <property type="entry name" value="Putative glucosidase YicI, C-terminal domain"/>
    <property type="match status" value="1"/>
</dbReference>
<dbReference type="Proteomes" id="UP000237104">
    <property type="component" value="Unassembled WGS sequence"/>
</dbReference>
<feature type="domain" description="Glycoside hydrolase family 31 N-terminal" evidence="8">
    <location>
        <begin position="55"/>
        <end position="238"/>
    </location>
</feature>
<evidence type="ECO:0000256" key="1">
    <source>
        <dbReference type="ARBA" id="ARBA00007806"/>
    </source>
</evidence>
<dbReference type="AlphaFoldDB" id="A0A2S3Z4M6"/>
<dbReference type="InterPro" id="IPR013780">
    <property type="entry name" value="Glyco_hydro_b"/>
</dbReference>
<evidence type="ECO:0000313" key="10">
    <source>
        <dbReference type="EMBL" id="POH57923.1"/>
    </source>
</evidence>
<comment type="caution">
    <text evidence="10">The sequence shown here is derived from an EMBL/GenBank/DDBJ whole genome shotgun (WGS) entry which is preliminary data.</text>
</comment>